<organism evidence="1">
    <name type="scientific">viral metagenome</name>
    <dbReference type="NCBI Taxonomy" id="1070528"/>
    <lineage>
        <taxon>unclassified sequences</taxon>
        <taxon>metagenomes</taxon>
        <taxon>organismal metagenomes</taxon>
    </lineage>
</organism>
<protein>
    <submittedName>
        <fullName evidence="1">Uncharacterized protein</fullName>
    </submittedName>
</protein>
<dbReference type="EMBL" id="MN740459">
    <property type="protein sequence ID" value="QHU27652.1"/>
    <property type="molecule type" value="Genomic_DNA"/>
</dbReference>
<accession>A0A6C0LEL9</accession>
<sequence>MCFLYELHEYIELLKEKYNFDEKISNDIEDVESNIIDIYYNNNIYNLKEQINTICSQLTIEASEAGDKRYNIIKEMKENIIDIYGINKKKKKEYYSYICDIKNIIIE</sequence>
<name>A0A6C0LEL9_9ZZZZ</name>
<proteinExistence type="predicted"/>
<dbReference type="AlphaFoldDB" id="A0A6C0LEL9"/>
<evidence type="ECO:0000313" key="1">
    <source>
        <dbReference type="EMBL" id="QHU27652.1"/>
    </source>
</evidence>
<reference evidence="1" key="1">
    <citation type="journal article" date="2020" name="Nature">
        <title>Giant virus diversity and host interactions through global metagenomics.</title>
        <authorList>
            <person name="Schulz F."/>
            <person name="Roux S."/>
            <person name="Paez-Espino D."/>
            <person name="Jungbluth S."/>
            <person name="Walsh D.A."/>
            <person name="Denef V.J."/>
            <person name="McMahon K.D."/>
            <person name="Konstantinidis K.T."/>
            <person name="Eloe-Fadrosh E.A."/>
            <person name="Kyrpides N.C."/>
            <person name="Woyke T."/>
        </authorList>
    </citation>
    <scope>NUCLEOTIDE SEQUENCE</scope>
    <source>
        <strain evidence="1">GVMAG-M-3300027769-26</strain>
    </source>
</reference>